<dbReference type="AlphaFoldDB" id="D3BIT5"/>
<comment type="caution">
    <text evidence="2">The sequence shown here is derived from an EMBL/GenBank/DDBJ whole genome shotgun (WGS) entry which is preliminary data.</text>
</comment>
<organism evidence="2 3">
    <name type="scientific">Heterostelium pallidum (strain ATCC 26659 / Pp 5 / PN500)</name>
    <name type="common">Cellular slime mold</name>
    <name type="synonym">Polysphondylium pallidum</name>
    <dbReference type="NCBI Taxonomy" id="670386"/>
    <lineage>
        <taxon>Eukaryota</taxon>
        <taxon>Amoebozoa</taxon>
        <taxon>Evosea</taxon>
        <taxon>Eumycetozoa</taxon>
        <taxon>Dictyostelia</taxon>
        <taxon>Acytosteliales</taxon>
        <taxon>Acytosteliaceae</taxon>
        <taxon>Heterostelium</taxon>
    </lineage>
</organism>
<dbReference type="InParanoid" id="D3BIT5"/>
<dbReference type="EMBL" id="ADBJ01000037">
    <property type="protein sequence ID" value="EFA78709.1"/>
    <property type="molecule type" value="Genomic_DNA"/>
</dbReference>
<proteinExistence type="predicted"/>
<protein>
    <submittedName>
        <fullName evidence="2">Uncharacterized protein</fullName>
    </submittedName>
</protein>
<dbReference type="RefSeq" id="XP_020430833.1">
    <property type="nucleotide sequence ID" value="XM_020578994.1"/>
</dbReference>
<feature type="signal peptide" evidence="1">
    <location>
        <begin position="1"/>
        <end position="19"/>
    </location>
</feature>
<evidence type="ECO:0000313" key="3">
    <source>
        <dbReference type="Proteomes" id="UP000001396"/>
    </source>
</evidence>
<dbReference type="Proteomes" id="UP000001396">
    <property type="component" value="Unassembled WGS sequence"/>
</dbReference>
<accession>D3BIT5</accession>
<name>D3BIT5_HETP5</name>
<sequence>MKLVLSLFIIVSILNGCLSTTIPSEPQRNITCEEQCPHETHTICVNLDHILRCFPQINPLVKVEKQIRSQWMVNLKESLSLYDFTVTNTHPMPLYFFGMRINICDSIEYDKNTVSWNFNLTRIYGECCLFPIGWSSGKVLLEPGQSYTFGFVVPTSLNIEYELNGIRFVYEKVDSTPSRFQGAKWIR</sequence>
<evidence type="ECO:0000256" key="1">
    <source>
        <dbReference type="SAM" id="SignalP"/>
    </source>
</evidence>
<evidence type="ECO:0000313" key="2">
    <source>
        <dbReference type="EMBL" id="EFA78709.1"/>
    </source>
</evidence>
<gene>
    <name evidence="2" type="ORF">PPL_08170</name>
</gene>
<dbReference type="GeneID" id="31363650"/>
<reference evidence="2 3" key="1">
    <citation type="journal article" date="2011" name="Genome Res.">
        <title>Phylogeny-wide analysis of social amoeba genomes highlights ancient origins for complex intercellular communication.</title>
        <authorList>
            <person name="Heidel A.J."/>
            <person name="Lawal H.M."/>
            <person name="Felder M."/>
            <person name="Schilde C."/>
            <person name="Helps N.R."/>
            <person name="Tunggal B."/>
            <person name="Rivero F."/>
            <person name="John U."/>
            <person name="Schleicher M."/>
            <person name="Eichinger L."/>
            <person name="Platzer M."/>
            <person name="Noegel A.A."/>
            <person name="Schaap P."/>
            <person name="Gloeckner G."/>
        </authorList>
    </citation>
    <scope>NUCLEOTIDE SEQUENCE [LARGE SCALE GENOMIC DNA]</scope>
    <source>
        <strain evidence="3">ATCC 26659 / Pp 5 / PN500</strain>
    </source>
</reference>
<keyword evidence="3" id="KW-1185">Reference proteome</keyword>
<keyword evidence="1" id="KW-0732">Signal</keyword>
<feature type="chain" id="PRO_5003041734" evidence="1">
    <location>
        <begin position="20"/>
        <end position="187"/>
    </location>
</feature>